<name>A0A1Y2BL24_9TREE</name>
<feature type="compositionally biased region" description="Polar residues" evidence="1">
    <location>
        <begin position="72"/>
        <end position="83"/>
    </location>
</feature>
<proteinExistence type="predicted"/>
<protein>
    <submittedName>
        <fullName evidence="2">Uncharacterized protein</fullName>
    </submittedName>
</protein>
<gene>
    <name evidence="2" type="ORF">BCR39DRAFT_502763</name>
</gene>
<feature type="region of interest" description="Disordered" evidence="1">
    <location>
        <begin position="72"/>
        <end position="106"/>
    </location>
</feature>
<organism evidence="2 3">
    <name type="scientific">Naematelia encephala</name>
    <dbReference type="NCBI Taxonomy" id="71784"/>
    <lineage>
        <taxon>Eukaryota</taxon>
        <taxon>Fungi</taxon>
        <taxon>Dikarya</taxon>
        <taxon>Basidiomycota</taxon>
        <taxon>Agaricomycotina</taxon>
        <taxon>Tremellomycetes</taxon>
        <taxon>Tremellales</taxon>
        <taxon>Naemateliaceae</taxon>
        <taxon>Naematelia</taxon>
    </lineage>
</organism>
<reference evidence="2 3" key="1">
    <citation type="submission" date="2016-07" db="EMBL/GenBank/DDBJ databases">
        <title>Pervasive Adenine N6-methylation of Active Genes in Fungi.</title>
        <authorList>
            <consortium name="DOE Joint Genome Institute"/>
            <person name="Mondo S.J."/>
            <person name="Dannebaum R.O."/>
            <person name="Kuo R.C."/>
            <person name="Labutti K."/>
            <person name="Haridas S."/>
            <person name="Kuo A."/>
            <person name="Salamov A."/>
            <person name="Ahrendt S.R."/>
            <person name="Lipzen A."/>
            <person name="Sullivan W."/>
            <person name="Andreopoulos W.B."/>
            <person name="Clum A."/>
            <person name="Lindquist E."/>
            <person name="Daum C."/>
            <person name="Ramamoorthy G.K."/>
            <person name="Gryganskyi A."/>
            <person name="Culley D."/>
            <person name="Magnuson J.K."/>
            <person name="James T.Y."/>
            <person name="O'Malley M.A."/>
            <person name="Stajich J.E."/>
            <person name="Spatafora J.W."/>
            <person name="Visel A."/>
            <person name="Grigoriev I.V."/>
        </authorList>
    </citation>
    <scope>NUCLEOTIDE SEQUENCE [LARGE SCALE GENOMIC DNA]</scope>
    <source>
        <strain evidence="2 3">68-887.2</strain>
    </source>
</reference>
<comment type="caution">
    <text evidence="2">The sequence shown here is derived from an EMBL/GenBank/DDBJ whole genome shotgun (WGS) entry which is preliminary data.</text>
</comment>
<evidence type="ECO:0000256" key="1">
    <source>
        <dbReference type="SAM" id="MobiDB-lite"/>
    </source>
</evidence>
<feature type="region of interest" description="Disordered" evidence="1">
    <location>
        <begin position="315"/>
        <end position="340"/>
    </location>
</feature>
<evidence type="ECO:0000313" key="2">
    <source>
        <dbReference type="EMBL" id="ORY35473.1"/>
    </source>
</evidence>
<dbReference type="AlphaFoldDB" id="A0A1Y2BL24"/>
<keyword evidence="3" id="KW-1185">Reference proteome</keyword>
<feature type="region of interest" description="Disordered" evidence="1">
    <location>
        <begin position="136"/>
        <end position="246"/>
    </location>
</feature>
<feature type="compositionally biased region" description="Low complexity" evidence="1">
    <location>
        <begin position="153"/>
        <end position="162"/>
    </location>
</feature>
<evidence type="ECO:0000313" key="3">
    <source>
        <dbReference type="Proteomes" id="UP000193986"/>
    </source>
</evidence>
<sequence>MRKRLSAWVSRRKSKITSQETSADSADDAASMIQRNIIPFFEFPPRHGGHQKVVDQCRTGKRDFQPRINRTDFQNKTTNTPQNKIGAHVHDRGNGRPKQSRKTVDQDTINPFIGSWQLGVDFCIISFVQVHGNRFRTPATSPSPEGDDHRSTSVRMSTKSSSGPNSRGAMMASSSTRRGISSAAEHDDFSVNSIPPRPETRSPNGQDRSLGHKIPTSLDTAARPSTTPSPTRHQRSSSSGSLSEATHTIAAQGHSGTQSPFWVKVEPHPELICGRQRWYPEETKCVTELVSKVMFTKTMDTFYCTVPKVRRVDRPTHSSYTPELGLGATTASRKNSSISTKEQKEKREWLQWCYLYKKDVEDMFLQRPSLANEQRVDKLCELLAEHMTRCLDDAFRGVSKAEDLNVKVLKDTTIKDSDIFKSKNSTIEVPLNETKPIVKTIDECTFALELLLLSLNVHNNAEFTHPPFLSVHGRQNITSVSSGSI</sequence>
<accession>A0A1Y2BL24</accession>
<feature type="compositionally biased region" description="Polar residues" evidence="1">
    <location>
        <begin position="329"/>
        <end position="340"/>
    </location>
</feature>
<dbReference type="EMBL" id="MCFC01000001">
    <property type="protein sequence ID" value="ORY35473.1"/>
    <property type="molecule type" value="Genomic_DNA"/>
</dbReference>
<dbReference type="Proteomes" id="UP000193986">
    <property type="component" value="Unassembled WGS sequence"/>
</dbReference>
<feature type="compositionally biased region" description="Low complexity" evidence="1">
    <location>
        <begin position="220"/>
        <end position="246"/>
    </location>
</feature>
<dbReference type="InParanoid" id="A0A1Y2BL24"/>